<dbReference type="InterPro" id="IPR001375">
    <property type="entry name" value="Peptidase_S9_cat"/>
</dbReference>
<gene>
    <name evidence="3" type="ORF">FGG15_02700</name>
</gene>
<accession>A0ABY2WNY3</accession>
<organism evidence="3 4">
    <name type="scientific">Flagellimonas algicola</name>
    <dbReference type="NCBI Taxonomy" id="2583815"/>
    <lineage>
        <taxon>Bacteria</taxon>
        <taxon>Pseudomonadati</taxon>
        <taxon>Bacteroidota</taxon>
        <taxon>Flavobacteriia</taxon>
        <taxon>Flavobacteriales</taxon>
        <taxon>Flavobacteriaceae</taxon>
        <taxon>Flagellimonas</taxon>
    </lineage>
</organism>
<dbReference type="Proteomes" id="UP000751614">
    <property type="component" value="Unassembled WGS sequence"/>
</dbReference>
<comment type="caution">
    <text evidence="3">The sequence shown here is derived from an EMBL/GenBank/DDBJ whole genome shotgun (WGS) entry which is preliminary data.</text>
</comment>
<protein>
    <recommendedName>
        <fullName evidence="2">Peptidase S9 prolyl oligopeptidase catalytic domain-containing protein</fullName>
    </recommendedName>
</protein>
<proteinExistence type="predicted"/>
<dbReference type="Gene3D" id="3.40.50.1820">
    <property type="entry name" value="alpha/beta hydrolase"/>
    <property type="match status" value="1"/>
</dbReference>
<dbReference type="Pfam" id="PF00326">
    <property type="entry name" value="Peptidase_S9"/>
    <property type="match status" value="1"/>
</dbReference>
<dbReference type="PANTHER" id="PTHR42776:SF4">
    <property type="entry name" value="ACYLAMINO-ACID-RELEASING ENZYME"/>
    <property type="match status" value="1"/>
</dbReference>
<name>A0ABY2WNY3_9FLAO</name>
<evidence type="ECO:0000313" key="3">
    <source>
        <dbReference type="EMBL" id="TMU56465.1"/>
    </source>
</evidence>
<feature type="domain" description="Peptidase S9 prolyl oligopeptidase catalytic" evidence="2">
    <location>
        <begin position="120"/>
        <end position="316"/>
    </location>
</feature>
<dbReference type="RefSeq" id="WP_138832945.1">
    <property type="nucleotide sequence ID" value="NZ_VCNI01000001.1"/>
</dbReference>
<dbReference type="InterPro" id="IPR029058">
    <property type="entry name" value="AB_hydrolase_fold"/>
</dbReference>
<reference evidence="3 4" key="1">
    <citation type="submission" date="2019-05" db="EMBL/GenBank/DDBJ databases">
        <title>Flagellimonas sp. AsT0115, sp. nov., isolated from a marine red algae, Asparagopsis taxiformis.</title>
        <authorList>
            <person name="Kim J."/>
            <person name="Jeong S.E."/>
            <person name="Jeon C.O."/>
        </authorList>
    </citation>
    <scope>NUCLEOTIDE SEQUENCE [LARGE SCALE GENOMIC DNA]</scope>
    <source>
        <strain evidence="3 4">AsT0115</strain>
    </source>
</reference>
<evidence type="ECO:0000313" key="4">
    <source>
        <dbReference type="Proteomes" id="UP000751614"/>
    </source>
</evidence>
<dbReference type="PANTHER" id="PTHR42776">
    <property type="entry name" value="SERINE PEPTIDASE S9 FAMILY MEMBER"/>
    <property type="match status" value="1"/>
</dbReference>
<dbReference type="SUPFAM" id="SSF53474">
    <property type="entry name" value="alpha/beta-Hydrolases"/>
    <property type="match status" value="1"/>
</dbReference>
<sequence length="316" mass="36011">MLRNLKILACQLLSIWAFSQTDGSIVERVELKNFEELLTYIQNTEERARDSIKLDTSRFAHFDKVDVQGITYWSDSLRVKGFLLQPKKPGKYPAIIYNRGGSLEFGSLTHYVSSIGLGELARLAHEGYVIAASQYRGNGGSEGQEEYGGRDINDVLNLIPVLAAEPKADVSRLGMFGWSRGSMTSFLTLKRTDKFKAMAIGGPSTDILRTAIDDPELDEWWSEFIPNYNVNKKAVLERRSPIYWVHELPKTVPILILQGENDASIPPEYTLDFAKKLSKHKVPYKLVKYVNGTHSLKEVRDEYFEELYAWFGRYLK</sequence>
<dbReference type="EMBL" id="VCNI01000001">
    <property type="protein sequence ID" value="TMU56465.1"/>
    <property type="molecule type" value="Genomic_DNA"/>
</dbReference>
<keyword evidence="4" id="KW-1185">Reference proteome</keyword>
<evidence type="ECO:0000259" key="2">
    <source>
        <dbReference type="Pfam" id="PF00326"/>
    </source>
</evidence>
<keyword evidence="1" id="KW-0378">Hydrolase</keyword>
<evidence type="ECO:0000256" key="1">
    <source>
        <dbReference type="ARBA" id="ARBA00022801"/>
    </source>
</evidence>